<evidence type="ECO:0000313" key="1">
    <source>
        <dbReference type="EMBL" id="KAL0160397.1"/>
    </source>
</evidence>
<name>A0ABD0NEE7_CIRMR</name>
<dbReference type="Proteomes" id="UP001529510">
    <property type="component" value="Unassembled WGS sequence"/>
</dbReference>
<feature type="non-terminal residue" evidence="1">
    <location>
        <position position="1"/>
    </location>
</feature>
<organism evidence="1 2">
    <name type="scientific">Cirrhinus mrigala</name>
    <name type="common">Mrigala</name>
    <dbReference type="NCBI Taxonomy" id="683832"/>
    <lineage>
        <taxon>Eukaryota</taxon>
        <taxon>Metazoa</taxon>
        <taxon>Chordata</taxon>
        <taxon>Craniata</taxon>
        <taxon>Vertebrata</taxon>
        <taxon>Euteleostomi</taxon>
        <taxon>Actinopterygii</taxon>
        <taxon>Neopterygii</taxon>
        <taxon>Teleostei</taxon>
        <taxon>Ostariophysi</taxon>
        <taxon>Cypriniformes</taxon>
        <taxon>Cyprinidae</taxon>
        <taxon>Labeoninae</taxon>
        <taxon>Labeonini</taxon>
        <taxon>Cirrhinus</taxon>
    </lineage>
</organism>
<keyword evidence="2" id="KW-1185">Reference proteome</keyword>
<proteinExistence type="predicted"/>
<sequence>TSHTSFDNKRDLQKNAALSVKTPGEDLFVKAVKTLWDCCEPCQDKGRMG</sequence>
<protein>
    <submittedName>
        <fullName evidence="1">Uncharacterized protein</fullName>
    </submittedName>
</protein>
<feature type="non-terminal residue" evidence="1">
    <location>
        <position position="49"/>
    </location>
</feature>
<evidence type="ECO:0000313" key="2">
    <source>
        <dbReference type="Proteomes" id="UP001529510"/>
    </source>
</evidence>
<reference evidence="1 2" key="1">
    <citation type="submission" date="2024-05" db="EMBL/GenBank/DDBJ databases">
        <title>Genome sequencing and assembly of Indian major carp, Cirrhinus mrigala (Hamilton, 1822).</title>
        <authorList>
            <person name="Mohindra V."/>
            <person name="Chowdhury L.M."/>
            <person name="Lal K."/>
            <person name="Jena J.K."/>
        </authorList>
    </citation>
    <scope>NUCLEOTIDE SEQUENCE [LARGE SCALE GENOMIC DNA]</scope>
    <source>
        <strain evidence="1">CM1030</strain>
        <tissue evidence="1">Blood</tissue>
    </source>
</reference>
<accession>A0ABD0NEE7</accession>
<comment type="caution">
    <text evidence="1">The sequence shown here is derived from an EMBL/GenBank/DDBJ whole genome shotgun (WGS) entry which is preliminary data.</text>
</comment>
<gene>
    <name evidence="1" type="ORF">M9458_044122</name>
</gene>
<dbReference type="AlphaFoldDB" id="A0ABD0NEE7"/>
<dbReference type="EMBL" id="JAMKFB020000022">
    <property type="protein sequence ID" value="KAL0160397.1"/>
    <property type="molecule type" value="Genomic_DNA"/>
</dbReference>